<proteinExistence type="predicted"/>
<dbReference type="AlphaFoldDB" id="A0A6G1HX87"/>
<keyword evidence="2" id="KW-1185">Reference proteome</keyword>
<dbReference type="Proteomes" id="UP000799640">
    <property type="component" value="Unassembled WGS sequence"/>
</dbReference>
<evidence type="ECO:0000313" key="1">
    <source>
        <dbReference type="EMBL" id="KAF2400429.1"/>
    </source>
</evidence>
<protein>
    <submittedName>
        <fullName evidence="1">Uncharacterized protein</fullName>
    </submittedName>
</protein>
<accession>A0A6G1HX87</accession>
<sequence length="171" mass="19089">MSSSLRRTFDRLPCMLEVWLRGVLCEDVDEGRMFEDCIIEAVLLDDWVVGDGTRLVGVPDDVGESEDEDDIPEDELEPTLVDDVTEVVELLVEAVDNDGLVEDADDVDDREDAVDDANEEVATDKLTLDVCEELEGLEIVWLLEAEEDVDDAVELDAVEVELEDCPMVLED</sequence>
<name>A0A6G1HX87_9PEZI</name>
<gene>
    <name evidence="1" type="ORF">EJ06DRAFT_430163</name>
</gene>
<dbReference type="EMBL" id="ML996695">
    <property type="protein sequence ID" value="KAF2400429.1"/>
    <property type="molecule type" value="Genomic_DNA"/>
</dbReference>
<reference evidence="1" key="1">
    <citation type="journal article" date="2020" name="Stud. Mycol.">
        <title>101 Dothideomycetes genomes: a test case for predicting lifestyles and emergence of pathogens.</title>
        <authorList>
            <person name="Haridas S."/>
            <person name="Albert R."/>
            <person name="Binder M."/>
            <person name="Bloem J."/>
            <person name="Labutti K."/>
            <person name="Salamov A."/>
            <person name="Andreopoulos B."/>
            <person name="Baker S."/>
            <person name="Barry K."/>
            <person name="Bills G."/>
            <person name="Bluhm B."/>
            <person name="Cannon C."/>
            <person name="Castanera R."/>
            <person name="Culley D."/>
            <person name="Daum C."/>
            <person name="Ezra D."/>
            <person name="Gonzalez J."/>
            <person name="Henrissat B."/>
            <person name="Kuo A."/>
            <person name="Liang C."/>
            <person name="Lipzen A."/>
            <person name="Lutzoni F."/>
            <person name="Magnuson J."/>
            <person name="Mondo S."/>
            <person name="Nolan M."/>
            <person name="Ohm R."/>
            <person name="Pangilinan J."/>
            <person name="Park H.-J."/>
            <person name="Ramirez L."/>
            <person name="Alfaro M."/>
            <person name="Sun H."/>
            <person name="Tritt A."/>
            <person name="Yoshinaga Y."/>
            <person name="Zwiers L.-H."/>
            <person name="Turgeon B."/>
            <person name="Goodwin S."/>
            <person name="Spatafora J."/>
            <person name="Crous P."/>
            <person name="Grigoriev I."/>
        </authorList>
    </citation>
    <scope>NUCLEOTIDE SEQUENCE</scope>
    <source>
        <strain evidence="1">CBS 262.69</strain>
    </source>
</reference>
<evidence type="ECO:0000313" key="2">
    <source>
        <dbReference type="Proteomes" id="UP000799640"/>
    </source>
</evidence>
<organism evidence="1 2">
    <name type="scientific">Trichodelitschia bisporula</name>
    <dbReference type="NCBI Taxonomy" id="703511"/>
    <lineage>
        <taxon>Eukaryota</taxon>
        <taxon>Fungi</taxon>
        <taxon>Dikarya</taxon>
        <taxon>Ascomycota</taxon>
        <taxon>Pezizomycotina</taxon>
        <taxon>Dothideomycetes</taxon>
        <taxon>Dothideomycetes incertae sedis</taxon>
        <taxon>Phaeotrichales</taxon>
        <taxon>Phaeotrichaceae</taxon>
        <taxon>Trichodelitschia</taxon>
    </lineage>
</organism>